<organism evidence="1 2">
    <name type="scientific">Panagrolaimus superbus</name>
    <dbReference type="NCBI Taxonomy" id="310955"/>
    <lineage>
        <taxon>Eukaryota</taxon>
        <taxon>Metazoa</taxon>
        <taxon>Ecdysozoa</taxon>
        <taxon>Nematoda</taxon>
        <taxon>Chromadorea</taxon>
        <taxon>Rhabditida</taxon>
        <taxon>Tylenchina</taxon>
        <taxon>Panagrolaimomorpha</taxon>
        <taxon>Panagrolaimoidea</taxon>
        <taxon>Panagrolaimidae</taxon>
        <taxon>Panagrolaimus</taxon>
    </lineage>
</organism>
<name>A0A914YQ38_9BILA</name>
<accession>A0A914YQ38</accession>
<dbReference type="Proteomes" id="UP000887577">
    <property type="component" value="Unplaced"/>
</dbReference>
<keyword evidence="1" id="KW-1185">Reference proteome</keyword>
<proteinExistence type="predicted"/>
<sequence length="416" mass="48968">MGWHQVANDGCNLSEAVNVYCDGWPVIAGRQNYCNCHDRGTTYNSDEWDPVINWLQYGEQQMMAELADERFDVESLEIPDKVGDLLVEYRAQSLERIIEPHRYDKRANNQISRKSASRRSPKTSFTINDLLESDLSCDRYEKLFDRAKITDDSNDKPTEVVNEVIKIAPTNPQEDSDVASVDENNVNSLQELSQNETNPFRDPQQFKQFINNYFRPDENKTNTRREKIDRIKKNKEIYKKSASSRKRFSAKRVKTRDNYERTPLAIYFRDKIKIAKRAIKNIDAKVADYHSIVDAPPYMLTRNNNEKRAQRVIEVDHLTKRRDLHNVLQKVWGREKVYNCFAKGHTELTVLRDYFNNNDATNVEYFKECMGLVPVTHKEFWESLLIDKAAWNDYFGVDDRYRIPWKIWTSLLPLKN</sequence>
<dbReference type="AlphaFoldDB" id="A0A914YQ38"/>
<evidence type="ECO:0000313" key="2">
    <source>
        <dbReference type="WBParaSite" id="PSU_v2.g2294.t1"/>
    </source>
</evidence>
<protein>
    <submittedName>
        <fullName evidence="2">Uncharacterized protein</fullName>
    </submittedName>
</protein>
<dbReference type="WBParaSite" id="PSU_v2.g2294.t1">
    <property type="protein sequence ID" value="PSU_v2.g2294.t1"/>
    <property type="gene ID" value="PSU_v2.g2294"/>
</dbReference>
<reference evidence="2" key="1">
    <citation type="submission" date="2022-11" db="UniProtKB">
        <authorList>
            <consortium name="WormBaseParasite"/>
        </authorList>
    </citation>
    <scope>IDENTIFICATION</scope>
</reference>
<evidence type="ECO:0000313" key="1">
    <source>
        <dbReference type="Proteomes" id="UP000887577"/>
    </source>
</evidence>